<dbReference type="SUPFAM" id="SSF53613">
    <property type="entry name" value="Ribokinase-like"/>
    <property type="match status" value="1"/>
</dbReference>
<name>A0A147EYF0_MICTE</name>
<dbReference type="CDD" id="cd01174">
    <property type="entry name" value="ribokinase"/>
    <property type="match status" value="1"/>
</dbReference>
<evidence type="ECO:0000256" key="1">
    <source>
        <dbReference type="ARBA" id="ARBA00005380"/>
    </source>
</evidence>
<comment type="subunit">
    <text evidence="12">Homodimer.</text>
</comment>
<feature type="binding site" evidence="12">
    <location>
        <begin position="16"/>
        <end position="18"/>
    </location>
    <ligand>
        <name>substrate</name>
    </ligand>
</feature>
<feature type="binding site" evidence="12">
    <location>
        <position position="139"/>
    </location>
    <ligand>
        <name>substrate</name>
    </ligand>
</feature>
<evidence type="ECO:0000313" key="15">
    <source>
        <dbReference type="Proteomes" id="UP000075025"/>
    </source>
</evidence>
<dbReference type="GO" id="GO:0005524">
    <property type="term" value="F:ATP binding"/>
    <property type="evidence" value="ECO:0007669"/>
    <property type="project" value="UniProtKB-UniRule"/>
</dbReference>
<evidence type="ECO:0000256" key="9">
    <source>
        <dbReference type="ARBA" id="ARBA00022842"/>
    </source>
</evidence>
<dbReference type="Proteomes" id="UP000075025">
    <property type="component" value="Unassembled WGS sequence"/>
</dbReference>
<dbReference type="GO" id="GO:0005829">
    <property type="term" value="C:cytosol"/>
    <property type="evidence" value="ECO:0007669"/>
    <property type="project" value="TreeGrafter"/>
</dbReference>
<evidence type="ECO:0000256" key="11">
    <source>
        <dbReference type="ARBA" id="ARBA00023277"/>
    </source>
</evidence>
<comment type="similarity">
    <text evidence="1">Belongs to the carbohydrate kinase pfkB family.</text>
</comment>
<keyword evidence="8 12" id="KW-0067">ATP-binding</keyword>
<dbReference type="GO" id="GO:0004747">
    <property type="term" value="F:ribokinase activity"/>
    <property type="evidence" value="ECO:0007669"/>
    <property type="project" value="UniProtKB-UniRule"/>
</dbReference>
<feature type="binding site" evidence="12">
    <location>
        <position position="264"/>
    </location>
    <ligand>
        <name>K(+)</name>
        <dbReference type="ChEBI" id="CHEBI:29103"/>
    </ligand>
</feature>
<dbReference type="InterPro" id="IPR002173">
    <property type="entry name" value="Carboh/pur_kinase_PfkB_CS"/>
</dbReference>
<evidence type="ECO:0000256" key="4">
    <source>
        <dbReference type="ARBA" id="ARBA00022679"/>
    </source>
</evidence>
<keyword evidence="5 12" id="KW-0479">Metal-binding</keyword>
<dbReference type="RefSeq" id="WP_058623574.1">
    <property type="nucleotide sequence ID" value="NZ_LDRT01000048.1"/>
</dbReference>
<keyword evidence="12" id="KW-0963">Cytoplasm</keyword>
<sequence>MSPHPAPALTVVGAINVDLTARVERAPAAGETVADGVLHRGPGGKGANQAVAAARLGADVRLVGAVGDDPDGRGIRDQLAAVGVDAAGVQTAEAATGTALIVVDATGENSIVVCAGANAAIDASALGIEPGSAVLMQLEVSDAVVAAAAEAAGYLALNAAPARPLPAGVLERCDLVIVNETEYAQLPEVHDAPLLCVTLGGEGARLYRHGELVATAAGVPTTVRNTVGAGDAFCAALVCGLLRGDSPDDALSRACAVGAAAVADDASQPALTALDTYEVTS</sequence>
<evidence type="ECO:0000256" key="12">
    <source>
        <dbReference type="HAMAP-Rule" id="MF_01987"/>
    </source>
</evidence>
<gene>
    <name evidence="12" type="primary">rbsK</name>
    <name evidence="14" type="ORF">NS220_08050</name>
</gene>
<feature type="binding site" evidence="12">
    <location>
        <position position="225"/>
    </location>
    <ligand>
        <name>K(+)</name>
        <dbReference type="ChEBI" id="CHEBI:29103"/>
    </ligand>
</feature>
<evidence type="ECO:0000256" key="2">
    <source>
        <dbReference type="ARBA" id="ARBA00012035"/>
    </source>
</evidence>
<dbReference type="Gene3D" id="3.40.1190.20">
    <property type="match status" value="1"/>
</dbReference>
<comment type="similarity">
    <text evidence="12">Belongs to the carbohydrate kinase PfkB family. Ribokinase subfamily.</text>
</comment>
<feature type="binding site" evidence="12">
    <location>
        <position position="231"/>
    </location>
    <ligand>
        <name>substrate</name>
    </ligand>
</feature>
<feature type="active site" description="Proton acceptor" evidence="12">
    <location>
        <position position="231"/>
    </location>
</feature>
<accession>A0A147EYF0</accession>
<evidence type="ECO:0000313" key="14">
    <source>
        <dbReference type="EMBL" id="KTR94754.1"/>
    </source>
</evidence>
<dbReference type="EC" id="2.7.1.15" evidence="2 12"/>
<feature type="binding site" evidence="12">
    <location>
        <position position="261"/>
    </location>
    <ligand>
        <name>K(+)</name>
        <dbReference type="ChEBI" id="CHEBI:29103"/>
    </ligand>
</feature>
<dbReference type="PRINTS" id="PR00990">
    <property type="entry name" value="RIBOKINASE"/>
</dbReference>
<dbReference type="HAMAP" id="MF_01987">
    <property type="entry name" value="Ribokinase"/>
    <property type="match status" value="1"/>
</dbReference>
<organism evidence="14 15">
    <name type="scientific">Microbacterium testaceum</name>
    <name type="common">Aureobacterium testaceum</name>
    <name type="synonym">Brevibacterium testaceum</name>
    <dbReference type="NCBI Taxonomy" id="2033"/>
    <lineage>
        <taxon>Bacteria</taxon>
        <taxon>Bacillati</taxon>
        <taxon>Actinomycetota</taxon>
        <taxon>Actinomycetes</taxon>
        <taxon>Micrococcales</taxon>
        <taxon>Microbacteriaceae</taxon>
        <taxon>Microbacterium</taxon>
    </lineage>
</organism>
<dbReference type="InterPro" id="IPR011877">
    <property type="entry name" value="Ribokinase"/>
</dbReference>
<feature type="binding site" evidence="12">
    <location>
        <position position="227"/>
    </location>
    <ligand>
        <name>K(+)</name>
        <dbReference type="ChEBI" id="CHEBI:29103"/>
    </ligand>
</feature>
<dbReference type="Pfam" id="PF00294">
    <property type="entry name" value="PfkB"/>
    <property type="match status" value="1"/>
</dbReference>
<comment type="cofactor">
    <cofactor evidence="12">
        <name>Mg(2+)</name>
        <dbReference type="ChEBI" id="CHEBI:18420"/>
    </cofactor>
    <text evidence="12">Requires a divalent cation, most likely magnesium in vivo, as an electrophilic catalyst to aid phosphoryl group transfer. It is the chelate of the metal and the nucleotide that is the actual substrate.</text>
</comment>
<dbReference type="AlphaFoldDB" id="A0A147EYF0"/>
<dbReference type="PROSITE" id="PS00584">
    <property type="entry name" value="PFKB_KINASES_2"/>
    <property type="match status" value="1"/>
</dbReference>
<evidence type="ECO:0000256" key="6">
    <source>
        <dbReference type="ARBA" id="ARBA00022741"/>
    </source>
</evidence>
<feature type="binding site" evidence="12">
    <location>
        <begin position="198"/>
        <end position="203"/>
    </location>
    <ligand>
        <name>ATP</name>
        <dbReference type="ChEBI" id="CHEBI:30616"/>
    </ligand>
</feature>
<evidence type="ECO:0000256" key="7">
    <source>
        <dbReference type="ARBA" id="ARBA00022777"/>
    </source>
</evidence>
<dbReference type="PANTHER" id="PTHR10584">
    <property type="entry name" value="SUGAR KINASE"/>
    <property type="match status" value="1"/>
</dbReference>
<protein>
    <recommendedName>
        <fullName evidence="3 12">Ribokinase</fullName>
        <shortName evidence="12">RK</shortName>
        <ecNumber evidence="2 12">2.7.1.15</ecNumber>
    </recommendedName>
</protein>
<feature type="binding site" evidence="12">
    <location>
        <begin position="230"/>
        <end position="231"/>
    </location>
    <ligand>
        <name>ATP</name>
        <dbReference type="ChEBI" id="CHEBI:30616"/>
    </ligand>
</feature>
<reference evidence="14 15" key="1">
    <citation type="journal article" date="2016" name="Front. Microbiol.">
        <title>Genomic Resource of Rice Seed Associated Bacteria.</title>
        <authorList>
            <person name="Midha S."/>
            <person name="Bansal K."/>
            <person name="Sharma S."/>
            <person name="Kumar N."/>
            <person name="Patil P.P."/>
            <person name="Chaudhry V."/>
            <person name="Patil P.B."/>
        </authorList>
    </citation>
    <scope>NUCLEOTIDE SEQUENCE [LARGE SCALE GENOMIC DNA]</scope>
    <source>
        <strain evidence="14 15">NS220</strain>
    </source>
</reference>
<dbReference type="InterPro" id="IPR011611">
    <property type="entry name" value="PfkB_dom"/>
</dbReference>
<keyword evidence="11 12" id="KW-0119">Carbohydrate metabolism</keyword>
<proteinExistence type="inferred from homology"/>
<evidence type="ECO:0000256" key="5">
    <source>
        <dbReference type="ARBA" id="ARBA00022723"/>
    </source>
</evidence>
<dbReference type="GO" id="GO:0046872">
    <property type="term" value="F:metal ion binding"/>
    <property type="evidence" value="ECO:0007669"/>
    <property type="project" value="UniProtKB-KW"/>
</dbReference>
<dbReference type="InterPro" id="IPR029056">
    <property type="entry name" value="Ribokinase-like"/>
</dbReference>
<feature type="domain" description="Carbohydrate kinase PfkB" evidence="13">
    <location>
        <begin position="9"/>
        <end position="268"/>
    </location>
</feature>
<dbReference type="UniPathway" id="UPA00916">
    <property type="reaction ID" value="UER00889"/>
</dbReference>
<evidence type="ECO:0000256" key="10">
    <source>
        <dbReference type="ARBA" id="ARBA00022958"/>
    </source>
</evidence>
<comment type="catalytic activity">
    <reaction evidence="12">
        <text>D-ribose + ATP = D-ribose 5-phosphate + ADP + H(+)</text>
        <dbReference type="Rhea" id="RHEA:13697"/>
        <dbReference type="ChEBI" id="CHEBI:15378"/>
        <dbReference type="ChEBI" id="CHEBI:30616"/>
        <dbReference type="ChEBI" id="CHEBI:47013"/>
        <dbReference type="ChEBI" id="CHEBI:78346"/>
        <dbReference type="ChEBI" id="CHEBI:456216"/>
        <dbReference type="EC" id="2.7.1.15"/>
    </reaction>
</comment>
<comment type="caution">
    <text evidence="14">The sequence shown here is derived from an EMBL/GenBank/DDBJ whole genome shotgun (WGS) entry which is preliminary data.</text>
</comment>
<feature type="binding site" evidence="12">
    <location>
        <begin position="44"/>
        <end position="48"/>
    </location>
    <ligand>
        <name>substrate</name>
    </ligand>
</feature>
<dbReference type="PATRIC" id="fig|2033.6.peg.2614"/>
<dbReference type="EMBL" id="LDRT01000048">
    <property type="protein sequence ID" value="KTR94754.1"/>
    <property type="molecule type" value="Genomic_DNA"/>
</dbReference>
<feature type="binding site" evidence="12">
    <location>
        <position position="179"/>
    </location>
    <ligand>
        <name>ATP</name>
        <dbReference type="ChEBI" id="CHEBI:30616"/>
    </ligand>
</feature>
<dbReference type="PANTHER" id="PTHR10584:SF166">
    <property type="entry name" value="RIBOKINASE"/>
    <property type="match status" value="1"/>
</dbReference>
<comment type="pathway">
    <text evidence="12">Carbohydrate metabolism; D-ribose degradation; D-ribose 5-phosphate from beta-D-ribopyranose: step 2/2.</text>
</comment>
<keyword evidence="6 12" id="KW-0547">Nucleotide-binding</keyword>
<dbReference type="GO" id="GO:0019303">
    <property type="term" value="P:D-ribose catabolic process"/>
    <property type="evidence" value="ECO:0007669"/>
    <property type="project" value="UniProtKB-UniRule"/>
</dbReference>
<comment type="activity regulation">
    <text evidence="12">Activated by a monovalent cation that binds near, but not in, the active site. The most likely occupant of the site in vivo is potassium. Ion binding induces a conformational change that may alter substrate affinity.</text>
</comment>
<evidence type="ECO:0000259" key="13">
    <source>
        <dbReference type="Pfam" id="PF00294"/>
    </source>
</evidence>
<evidence type="ECO:0000256" key="3">
    <source>
        <dbReference type="ARBA" id="ARBA00016943"/>
    </source>
</evidence>
<comment type="caution">
    <text evidence="12">Lacks conserved residue(s) required for the propagation of feature annotation.</text>
</comment>
<evidence type="ECO:0000256" key="8">
    <source>
        <dbReference type="ARBA" id="ARBA00022840"/>
    </source>
</evidence>
<keyword evidence="10 12" id="KW-0630">Potassium</keyword>
<dbReference type="InterPro" id="IPR002139">
    <property type="entry name" value="Ribo/fructo_kinase"/>
</dbReference>
<comment type="function">
    <text evidence="12">Catalyzes the phosphorylation of ribose at O-5 in a reaction requiring ATP and magnesium. The resulting D-ribose-5-phosphate can then be used either for sythesis of nucleotides, histidine, and tryptophan, or as a component of the pentose phosphate pathway.</text>
</comment>
<keyword evidence="4 12" id="KW-0808">Transferase</keyword>
<keyword evidence="7 12" id="KW-0418">Kinase</keyword>
<comment type="subcellular location">
    <subcellularLocation>
        <location evidence="12">Cytoplasm</location>
    </subcellularLocation>
</comment>
<keyword evidence="9 12" id="KW-0460">Magnesium</keyword>